<organism evidence="2">
    <name type="scientific">Anopheles coluzzii</name>
    <name type="common">African malaria mosquito</name>
    <dbReference type="NCBI Taxonomy" id="1518534"/>
    <lineage>
        <taxon>Eukaryota</taxon>
        <taxon>Metazoa</taxon>
        <taxon>Ecdysozoa</taxon>
        <taxon>Arthropoda</taxon>
        <taxon>Hexapoda</taxon>
        <taxon>Insecta</taxon>
        <taxon>Pterygota</taxon>
        <taxon>Neoptera</taxon>
        <taxon>Endopterygota</taxon>
        <taxon>Diptera</taxon>
        <taxon>Nematocera</taxon>
        <taxon>Culicoidea</taxon>
        <taxon>Culicidae</taxon>
        <taxon>Anophelinae</taxon>
        <taxon>Anopheles</taxon>
    </lineage>
</organism>
<feature type="region of interest" description="Disordered" evidence="1">
    <location>
        <begin position="165"/>
        <end position="279"/>
    </location>
</feature>
<feature type="compositionally biased region" description="Low complexity" evidence="1">
    <location>
        <begin position="245"/>
        <end position="279"/>
    </location>
</feature>
<sequence>MHVNEPPLSVPSSVAHLSYLSENPLFAHRLGPLPSSILSSGSSSLQRIAAISGAAPPTVFGDPAAYNGGWKPSPPAPAGTKPKASGGPPPPPGMMVGPPSVGSLEHYHEYNPGNHHYNPYYNVLDRAGHLRPPPTISELHRTSNLSPTTFTTLQPLEFPHVPKAASENHHHQLQHHHHHHSATPSPSAASSAGGDDGPSRDPSHGAGSAGPPPPAHASSASASSSVAENHPTPVAAAAPSPPSPASDSAASGAGTAASSLVAPSASASTPVASSSSTSTSVFGELVSYFSSQQDDLDS</sequence>
<evidence type="ECO:0000313" key="2">
    <source>
        <dbReference type="EnsemblMetazoa" id="ACOM034040-PA.1"/>
    </source>
</evidence>
<evidence type="ECO:0000256" key="1">
    <source>
        <dbReference type="SAM" id="MobiDB-lite"/>
    </source>
</evidence>
<dbReference type="AlphaFoldDB" id="A0A8W7PMH8"/>
<feature type="region of interest" description="Disordered" evidence="1">
    <location>
        <begin position="65"/>
        <end position="100"/>
    </location>
</feature>
<dbReference type="EnsemblMetazoa" id="ACOM034040-RA">
    <property type="protein sequence ID" value="ACOM034040-PA.1"/>
    <property type="gene ID" value="ACOM034040"/>
</dbReference>
<feature type="compositionally biased region" description="Basic residues" evidence="1">
    <location>
        <begin position="171"/>
        <end position="181"/>
    </location>
</feature>
<proteinExistence type="predicted"/>
<dbReference type="VEuPathDB" id="VectorBase:ACON2_032224"/>
<name>A0A8W7PMH8_ANOCL</name>
<protein>
    <submittedName>
        <fullName evidence="2">Uncharacterized protein</fullName>
    </submittedName>
</protein>
<feature type="compositionally biased region" description="Low complexity" evidence="1">
    <location>
        <begin position="216"/>
        <end position="238"/>
    </location>
</feature>
<reference evidence="2" key="1">
    <citation type="submission" date="2022-08" db="UniProtKB">
        <authorList>
            <consortium name="EnsemblMetazoa"/>
        </authorList>
    </citation>
    <scope>IDENTIFICATION</scope>
</reference>
<feature type="compositionally biased region" description="Low complexity" evidence="1">
    <location>
        <begin position="182"/>
        <end position="193"/>
    </location>
</feature>
<accession>A0A8W7PMH8</accession>
<dbReference type="Proteomes" id="UP000075882">
    <property type="component" value="Unassembled WGS sequence"/>
</dbReference>